<name>A0A5B7DJQ7_PORTR</name>
<dbReference type="AlphaFoldDB" id="A0A5B7DJQ7"/>
<dbReference type="EMBL" id="VSRR010000964">
    <property type="protein sequence ID" value="MPC21319.1"/>
    <property type="molecule type" value="Genomic_DNA"/>
</dbReference>
<gene>
    <name evidence="2" type="ORF">E2C01_014302</name>
</gene>
<feature type="region of interest" description="Disordered" evidence="1">
    <location>
        <begin position="1"/>
        <end position="27"/>
    </location>
</feature>
<feature type="compositionally biased region" description="Low complexity" evidence="1">
    <location>
        <begin position="198"/>
        <end position="212"/>
    </location>
</feature>
<sequence>MRRQVRGGLVGVAPPTHPPTQQEAGTTCPLSGLFPPFPLLPRSPTNLPPGTLLPACLASPLIGPPSHQDHLRCLPRWAWLCCLRGLQDSRLPQGLFPDVPAAAAAAAAAAASWESLETREEDCVGAGLRLRLGSGESIMPWGEESLSPESAPESEEHMDHRFLRFSEFLRRRSKYSLHCRATWSSAASTSPHSREFGADSSSESSPPCVPESGGNGAGGVGGGRLAGFVSGQGGAAAGGVALEAAVVAGGGGGVTAAGTEAGGGVRGDVVEGGVGECQGEAGSPGKRHHVAVLPHVLGGGGALGVLLPQSRLPTLQQVLDALLHSGDGAPRPAASHTQVFTALVHGAAVRQFALRHHQGVEVREFAGGGRQVTLAGPELTQRDVRYDPPRPRPRQLVLPGPHHAALACHTCNTPTQTPINPRITNTPHVTG</sequence>
<evidence type="ECO:0000256" key="1">
    <source>
        <dbReference type="SAM" id="MobiDB-lite"/>
    </source>
</evidence>
<feature type="region of interest" description="Disordered" evidence="1">
    <location>
        <begin position="188"/>
        <end position="216"/>
    </location>
</feature>
<accession>A0A5B7DJQ7</accession>
<comment type="caution">
    <text evidence="2">The sequence shown here is derived from an EMBL/GenBank/DDBJ whole genome shotgun (WGS) entry which is preliminary data.</text>
</comment>
<dbReference type="Proteomes" id="UP000324222">
    <property type="component" value="Unassembled WGS sequence"/>
</dbReference>
<evidence type="ECO:0000313" key="3">
    <source>
        <dbReference type="Proteomes" id="UP000324222"/>
    </source>
</evidence>
<proteinExistence type="predicted"/>
<evidence type="ECO:0000313" key="2">
    <source>
        <dbReference type="EMBL" id="MPC21319.1"/>
    </source>
</evidence>
<reference evidence="2 3" key="1">
    <citation type="submission" date="2019-05" db="EMBL/GenBank/DDBJ databases">
        <title>Another draft genome of Portunus trituberculatus and its Hox gene families provides insights of decapod evolution.</title>
        <authorList>
            <person name="Jeong J.-H."/>
            <person name="Song I."/>
            <person name="Kim S."/>
            <person name="Choi T."/>
            <person name="Kim D."/>
            <person name="Ryu S."/>
            <person name="Kim W."/>
        </authorList>
    </citation>
    <scope>NUCLEOTIDE SEQUENCE [LARGE SCALE GENOMIC DNA]</scope>
    <source>
        <tissue evidence="2">Muscle</tissue>
    </source>
</reference>
<protein>
    <submittedName>
        <fullName evidence="2">Uncharacterized protein</fullName>
    </submittedName>
</protein>
<organism evidence="2 3">
    <name type="scientific">Portunus trituberculatus</name>
    <name type="common">Swimming crab</name>
    <name type="synonym">Neptunus trituberculatus</name>
    <dbReference type="NCBI Taxonomy" id="210409"/>
    <lineage>
        <taxon>Eukaryota</taxon>
        <taxon>Metazoa</taxon>
        <taxon>Ecdysozoa</taxon>
        <taxon>Arthropoda</taxon>
        <taxon>Crustacea</taxon>
        <taxon>Multicrustacea</taxon>
        <taxon>Malacostraca</taxon>
        <taxon>Eumalacostraca</taxon>
        <taxon>Eucarida</taxon>
        <taxon>Decapoda</taxon>
        <taxon>Pleocyemata</taxon>
        <taxon>Brachyura</taxon>
        <taxon>Eubrachyura</taxon>
        <taxon>Portunoidea</taxon>
        <taxon>Portunidae</taxon>
        <taxon>Portuninae</taxon>
        <taxon>Portunus</taxon>
    </lineage>
</organism>
<keyword evidence="3" id="KW-1185">Reference proteome</keyword>